<gene>
    <name evidence="7" type="ORF">SAMN04488042_101861</name>
</gene>
<sequence length="237" mass="25772">MPVTGIRPPSARRRGTDPVTGIIAHPSPNCGPRRDGLRPEFVVLHYTAMNSAEAALDRLCDPGPEVSAHYLICEKGRVFQLVPEDMRAWHAGAGRWQGKDDINSRSIGIELANRGTHPFSEPQMAALETLLPGIMKRWEIPPPGVIGHSDMAPGRKFDPGPRFDWQRLARQGLSVWPKTAHGTAQALDWAALATAFGYPMDDAAATLAAFRARFRPWGSGPVAEADARVLEGLLSTS</sequence>
<keyword evidence="8" id="KW-1185">Reference proteome</keyword>
<keyword evidence="4" id="KW-0961">Cell wall biogenesis/degradation</keyword>
<dbReference type="OrthoDB" id="9794842at2"/>
<dbReference type="EMBL" id="FOTQ01000001">
    <property type="protein sequence ID" value="SFL61253.1"/>
    <property type="molecule type" value="Genomic_DNA"/>
</dbReference>
<dbReference type="PANTHER" id="PTHR30417">
    <property type="entry name" value="N-ACETYLMURAMOYL-L-ALANINE AMIDASE AMID"/>
    <property type="match status" value="1"/>
</dbReference>
<dbReference type="GO" id="GO:0009253">
    <property type="term" value="P:peptidoglycan catabolic process"/>
    <property type="evidence" value="ECO:0007669"/>
    <property type="project" value="InterPro"/>
</dbReference>
<evidence type="ECO:0000256" key="3">
    <source>
        <dbReference type="ARBA" id="ARBA00022801"/>
    </source>
</evidence>
<dbReference type="SUPFAM" id="SSF55846">
    <property type="entry name" value="N-acetylmuramoyl-L-alanine amidase-like"/>
    <property type="match status" value="1"/>
</dbReference>
<dbReference type="EC" id="3.5.1.28" evidence="2"/>
<organism evidence="7 8">
    <name type="scientific">Shimia aestuarii</name>
    <dbReference type="NCBI Taxonomy" id="254406"/>
    <lineage>
        <taxon>Bacteria</taxon>
        <taxon>Pseudomonadati</taxon>
        <taxon>Pseudomonadota</taxon>
        <taxon>Alphaproteobacteria</taxon>
        <taxon>Rhodobacterales</taxon>
        <taxon>Roseobacteraceae</taxon>
    </lineage>
</organism>
<feature type="region of interest" description="Disordered" evidence="5">
    <location>
        <begin position="1"/>
        <end position="34"/>
    </location>
</feature>
<dbReference type="CDD" id="cd06583">
    <property type="entry name" value="PGRP"/>
    <property type="match status" value="1"/>
</dbReference>
<dbReference type="Proteomes" id="UP000199144">
    <property type="component" value="Unassembled WGS sequence"/>
</dbReference>
<evidence type="ECO:0000256" key="2">
    <source>
        <dbReference type="ARBA" id="ARBA00011901"/>
    </source>
</evidence>
<dbReference type="STRING" id="254406.SAMN04488042_101861"/>
<dbReference type="GO" id="GO:0008745">
    <property type="term" value="F:N-acetylmuramoyl-L-alanine amidase activity"/>
    <property type="evidence" value="ECO:0007669"/>
    <property type="project" value="UniProtKB-EC"/>
</dbReference>
<dbReference type="SMART" id="SM00644">
    <property type="entry name" value="Ami_2"/>
    <property type="match status" value="1"/>
</dbReference>
<reference evidence="7 8" key="1">
    <citation type="submission" date="2016-10" db="EMBL/GenBank/DDBJ databases">
        <authorList>
            <person name="de Groot N.N."/>
        </authorList>
    </citation>
    <scope>NUCLEOTIDE SEQUENCE [LARGE SCALE GENOMIC DNA]</scope>
    <source>
        <strain evidence="7 8">DSM 15283</strain>
    </source>
</reference>
<protein>
    <recommendedName>
        <fullName evidence="2">N-acetylmuramoyl-L-alanine amidase</fullName>
        <ecNumber evidence="2">3.5.1.28</ecNumber>
    </recommendedName>
</protein>
<accession>A0A1I4J4Z1</accession>
<evidence type="ECO:0000256" key="1">
    <source>
        <dbReference type="ARBA" id="ARBA00001561"/>
    </source>
</evidence>
<evidence type="ECO:0000259" key="6">
    <source>
        <dbReference type="SMART" id="SM00644"/>
    </source>
</evidence>
<dbReference type="PANTHER" id="PTHR30417:SF1">
    <property type="entry name" value="N-ACETYLMURAMOYL-L-ALANINE AMIDASE AMID"/>
    <property type="match status" value="1"/>
</dbReference>
<proteinExistence type="predicted"/>
<dbReference type="InterPro" id="IPR036505">
    <property type="entry name" value="Amidase/PGRP_sf"/>
</dbReference>
<keyword evidence="3" id="KW-0378">Hydrolase</keyword>
<comment type="catalytic activity">
    <reaction evidence="1">
        <text>Hydrolyzes the link between N-acetylmuramoyl residues and L-amino acid residues in certain cell-wall glycopeptides.</text>
        <dbReference type="EC" id="3.5.1.28"/>
    </reaction>
</comment>
<dbReference type="AlphaFoldDB" id="A0A1I4J4Z1"/>
<name>A0A1I4J4Z1_9RHOB</name>
<dbReference type="InterPro" id="IPR051206">
    <property type="entry name" value="NAMLAA_amidase_2"/>
</dbReference>
<dbReference type="GO" id="GO:0009254">
    <property type="term" value="P:peptidoglycan turnover"/>
    <property type="evidence" value="ECO:0007669"/>
    <property type="project" value="TreeGrafter"/>
</dbReference>
<dbReference type="GO" id="GO:0071555">
    <property type="term" value="P:cell wall organization"/>
    <property type="evidence" value="ECO:0007669"/>
    <property type="project" value="UniProtKB-KW"/>
</dbReference>
<dbReference type="Gene3D" id="3.40.80.10">
    <property type="entry name" value="Peptidoglycan recognition protein-like"/>
    <property type="match status" value="1"/>
</dbReference>
<dbReference type="InterPro" id="IPR002502">
    <property type="entry name" value="Amidase_domain"/>
</dbReference>
<feature type="domain" description="N-acetylmuramoyl-L-alanine amidase" evidence="6">
    <location>
        <begin position="27"/>
        <end position="160"/>
    </location>
</feature>
<dbReference type="Pfam" id="PF01510">
    <property type="entry name" value="Amidase_2"/>
    <property type="match status" value="1"/>
</dbReference>
<evidence type="ECO:0000313" key="8">
    <source>
        <dbReference type="Proteomes" id="UP000199144"/>
    </source>
</evidence>
<dbReference type="GO" id="GO:0019867">
    <property type="term" value="C:outer membrane"/>
    <property type="evidence" value="ECO:0007669"/>
    <property type="project" value="TreeGrafter"/>
</dbReference>
<evidence type="ECO:0000256" key="4">
    <source>
        <dbReference type="ARBA" id="ARBA00023316"/>
    </source>
</evidence>
<evidence type="ECO:0000313" key="7">
    <source>
        <dbReference type="EMBL" id="SFL61253.1"/>
    </source>
</evidence>
<evidence type="ECO:0000256" key="5">
    <source>
        <dbReference type="SAM" id="MobiDB-lite"/>
    </source>
</evidence>